<dbReference type="InterPro" id="IPR006619">
    <property type="entry name" value="PGRP_domain_met/bac"/>
</dbReference>
<dbReference type="SUPFAM" id="SSF55846">
    <property type="entry name" value="N-acetylmuramoyl-L-alanine amidase-like"/>
    <property type="match status" value="1"/>
</dbReference>
<name>A0A7R8ZJM5_9CRUS</name>
<accession>A0A7R8ZJM5</accession>
<gene>
    <name evidence="4" type="ORF">CTOB1V02_LOCUS5003</name>
</gene>
<evidence type="ECO:0000313" key="4">
    <source>
        <dbReference type="EMBL" id="CAD7227094.1"/>
    </source>
</evidence>
<comment type="similarity">
    <text evidence="1">Belongs to the N-acetylmuramoyl-L-alanine amidase 2 family.</text>
</comment>
<protein>
    <recommendedName>
        <fullName evidence="5">Peptidoglycan-recognition protein</fullName>
    </recommendedName>
</protein>
<dbReference type="GO" id="GO:0008270">
    <property type="term" value="F:zinc ion binding"/>
    <property type="evidence" value="ECO:0007669"/>
    <property type="project" value="InterPro"/>
</dbReference>
<dbReference type="Pfam" id="PF01510">
    <property type="entry name" value="Amidase_2"/>
    <property type="match status" value="1"/>
</dbReference>
<dbReference type="FunFam" id="3.40.80.10:FF:000001">
    <property type="entry name" value="Peptidoglycan recognition protein 1"/>
    <property type="match status" value="1"/>
</dbReference>
<dbReference type="EMBL" id="OB661033">
    <property type="protein sequence ID" value="CAD7227094.1"/>
    <property type="molecule type" value="Genomic_DNA"/>
</dbReference>
<organism evidence="4">
    <name type="scientific">Cyprideis torosa</name>
    <dbReference type="NCBI Taxonomy" id="163714"/>
    <lineage>
        <taxon>Eukaryota</taxon>
        <taxon>Metazoa</taxon>
        <taxon>Ecdysozoa</taxon>
        <taxon>Arthropoda</taxon>
        <taxon>Crustacea</taxon>
        <taxon>Oligostraca</taxon>
        <taxon>Ostracoda</taxon>
        <taxon>Podocopa</taxon>
        <taxon>Podocopida</taxon>
        <taxon>Cytherocopina</taxon>
        <taxon>Cytheroidea</taxon>
        <taxon>Cytherideidae</taxon>
        <taxon>Cyprideis</taxon>
    </lineage>
</organism>
<evidence type="ECO:0000256" key="2">
    <source>
        <dbReference type="ARBA" id="ARBA00022588"/>
    </source>
</evidence>
<dbReference type="OrthoDB" id="10001926at2759"/>
<dbReference type="CDD" id="cd06583">
    <property type="entry name" value="PGRP"/>
    <property type="match status" value="1"/>
</dbReference>
<dbReference type="SMART" id="SM00644">
    <property type="entry name" value="Ami_2"/>
    <property type="match status" value="1"/>
</dbReference>
<dbReference type="GO" id="GO:0008745">
    <property type="term" value="F:N-acetylmuramoyl-L-alanine amidase activity"/>
    <property type="evidence" value="ECO:0007669"/>
    <property type="project" value="InterPro"/>
</dbReference>
<dbReference type="PANTHER" id="PTHR11022">
    <property type="entry name" value="PEPTIDOGLYCAN RECOGNITION PROTEIN"/>
    <property type="match status" value="1"/>
</dbReference>
<dbReference type="InterPro" id="IPR002502">
    <property type="entry name" value="Amidase_domain"/>
</dbReference>
<dbReference type="GO" id="GO:0009253">
    <property type="term" value="P:peptidoglycan catabolic process"/>
    <property type="evidence" value="ECO:0007669"/>
    <property type="project" value="InterPro"/>
</dbReference>
<dbReference type="PANTHER" id="PTHR11022:SF41">
    <property type="entry name" value="PEPTIDOGLYCAN-RECOGNITION PROTEIN LC-RELATED"/>
    <property type="match status" value="1"/>
</dbReference>
<dbReference type="InterPro" id="IPR015510">
    <property type="entry name" value="PGRP"/>
</dbReference>
<reference evidence="4" key="1">
    <citation type="submission" date="2020-11" db="EMBL/GenBank/DDBJ databases">
        <authorList>
            <person name="Tran Van P."/>
        </authorList>
    </citation>
    <scope>NUCLEOTIDE SEQUENCE</scope>
</reference>
<keyword evidence="2" id="KW-0399">Innate immunity</keyword>
<dbReference type="InterPro" id="IPR036505">
    <property type="entry name" value="Amidase/PGRP_sf"/>
</dbReference>
<evidence type="ECO:0000256" key="1">
    <source>
        <dbReference type="ARBA" id="ARBA00007553"/>
    </source>
</evidence>
<dbReference type="AlphaFoldDB" id="A0A7R8ZJM5"/>
<dbReference type="GO" id="GO:0045087">
    <property type="term" value="P:innate immune response"/>
    <property type="evidence" value="ECO:0007669"/>
    <property type="project" value="UniProtKB-KW"/>
</dbReference>
<dbReference type="SMART" id="SM00701">
    <property type="entry name" value="PGRP"/>
    <property type="match status" value="1"/>
</dbReference>
<evidence type="ECO:0008006" key="5">
    <source>
        <dbReference type="Google" id="ProtNLM"/>
    </source>
</evidence>
<sequence>MLGSSLTFLSSSVGFFLSASLLLANADDSRCTAKGGTCTDYRYTKCTAGYERFLCDGDNNRRCCLPCDATCLKTSSRPMSGSTGSCSIVSRSQWGARSPTSSTPLATPGYVIVHHTVTGGCSSTSACASIVRGIQTHHMTGNGWSDIGYNFLIGGNGDIFEGRGWNRVGAHAPNYNSKSIGIAMIGTFTGSLPTASARDSLNKLIACGVSKGEISSTYRLLGHRQVKSTECPGQALYNYIKTLPHYSASP</sequence>
<dbReference type="Gene3D" id="3.40.80.10">
    <property type="entry name" value="Peptidoglycan recognition protein-like"/>
    <property type="match status" value="1"/>
</dbReference>
<proteinExistence type="inferred from homology"/>
<keyword evidence="3" id="KW-0391">Immunity</keyword>
<evidence type="ECO:0000256" key="3">
    <source>
        <dbReference type="ARBA" id="ARBA00022859"/>
    </source>
</evidence>